<dbReference type="Pfam" id="PF00702">
    <property type="entry name" value="Hydrolase"/>
    <property type="match status" value="1"/>
</dbReference>
<dbReference type="InterPro" id="IPR006439">
    <property type="entry name" value="HAD-SF_hydro_IA"/>
</dbReference>
<name>A0A7X6HBB5_9MICC</name>
<dbReference type="InterPro" id="IPR036412">
    <property type="entry name" value="HAD-like_sf"/>
</dbReference>
<accession>A0A7X6HBB5</accession>
<dbReference type="PANTHER" id="PTHR18901:SF38">
    <property type="entry name" value="PSEUDOURIDINE-5'-PHOSPHATASE"/>
    <property type="match status" value="1"/>
</dbReference>
<dbReference type="AlphaFoldDB" id="A0A7X6HBB5"/>
<keyword evidence="2" id="KW-1185">Reference proteome</keyword>
<dbReference type="NCBIfam" id="TIGR01509">
    <property type="entry name" value="HAD-SF-IA-v3"/>
    <property type="match status" value="1"/>
</dbReference>
<dbReference type="RefSeq" id="WP_168485288.1">
    <property type="nucleotide sequence ID" value="NZ_JAAZSQ010000003.1"/>
</dbReference>
<evidence type="ECO:0000313" key="1">
    <source>
        <dbReference type="EMBL" id="NKX53944.1"/>
    </source>
</evidence>
<dbReference type="CDD" id="cd07505">
    <property type="entry name" value="HAD_BPGM-like"/>
    <property type="match status" value="1"/>
</dbReference>
<dbReference type="SFLD" id="SFLDG01129">
    <property type="entry name" value="C1.5:_HAD__Beta-PGM__Phosphata"/>
    <property type="match status" value="1"/>
</dbReference>
<dbReference type="InterPro" id="IPR023214">
    <property type="entry name" value="HAD_sf"/>
</dbReference>
<comment type="caution">
    <text evidence="1">The sequence shown here is derived from an EMBL/GenBank/DDBJ whole genome shotgun (WGS) entry which is preliminary data.</text>
</comment>
<proteinExistence type="predicted"/>
<dbReference type="Gene3D" id="3.40.50.1000">
    <property type="entry name" value="HAD superfamily/HAD-like"/>
    <property type="match status" value="1"/>
</dbReference>
<evidence type="ECO:0000313" key="2">
    <source>
        <dbReference type="Proteomes" id="UP000544090"/>
    </source>
</evidence>
<reference evidence="1 2" key="1">
    <citation type="submission" date="2020-04" db="EMBL/GenBank/DDBJ databases">
        <title>Arthrobacter sp. nov.</title>
        <authorList>
            <person name="Liu S."/>
        </authorList>
    </citation>
    <scope>NUCLEOTIDE SEQUENCE [LARGE SCALE GENOMIC DNA]</scope>
    <source>
        <strain evidence="1 2">E918</strain>
    </source>
</reference>
<dbReference type="Gene3D" id="1.10.150.240">
    <property type="entry name" value="Putative phosphatase, domain 2"/>
    <property type="match status" value="1"/>
</dbReference>
<protein>
    <submittedName>
        <fullName evidence="1">HAD family phosphatase</fullName>
    </submittedName>
</protein>
<dbReference type="InterPro" id="IPR023198">
    <property type="entry name" value="PGP-like_dom2"/>
</dbReference>
<dbReference type="SUPFAM" id="SSF56784">
    <property type="entry name" value="HAD-like"/>
    <property type="match status" value="1"/>
</dbReference>
<dbReference type="PANTHER" id="PTHR18901">
    <property type="entry name" value="2-DEOXYGLUCOSE-6-PHOSPHATE PHOSPHATASE 2"/>
    <property type="match status" value="1"/>
</dbReference>
<sequence length="247" mass="26190">MPSDAAPGPAGYQSRVQAVFWDMDGTLVDTEPYWIAAELDLVERFGGFWSEELGRGLVGNALPASAAVLQQAGVRLPIREIIDELIGSVIDQVRTSIPWRPGARELLAELAGAGIPTALVTMSEQLLAREIVAQLPKGSFGHVVTGDMVANGKPHPEPYLRAVEHLAGSRAQVDKSRIIALEDSLPGATSAQAAGLVTVAIPHVVDVPQDPGRHHWETLDGRNLADLEALLAGDFAPLPQADLRGSA</sequence>
<dbReference type="Proteomes" id="UP000544090">
    <property type="component" value="Unassembled WGS sequence"/>
</dbReference>
<organism evidence="1 2">
    <name type="scientific">Arthrobacter mobilis</name>
    <dbReference type="NCBI Taxonomy" id="2724944"/>
    <lineage>
        <taxon>Bacteria</taxon>
        <taxon>Bacillati</taxon>
        <taxon>Actinomycetota</taxon>
        <taxon>Actinomycetes</taxon>
        <taxon>Micrococcales</taxon>
        <taxon>Micrococcaceae</taxon>
        <taxon>Arthrobacter</taxon>
    </lineage>
</organism>
<dbReference type="EMBL" id="JAAZSQ010000003">
    <property type="protein sequence ID" value="NKX53944.1"/>
    <property type="molecule type" value="Genomic_DNA"/>
</dbReference>
<dbReference type="SFLD" id="SFLDS00003">
    <property type="entry name" value="Haloacid_Dehalogenase"/>
    <property type="match status" value="1"/>
</dbReference>
<gene>
    <name evidence="1" type="ORF">HGG74_05195</name>
</gene>